<dbReference type="RefSeq" id="WP_195172593.1">
    <property type="nucleotide sequence ID" value="NZ_CP062983.1"/>
</dbReference>
<dbReference type="InterPro" id="IPR011042">
    <property type="entry name" value="6-blade_b-propeller_TolB-like"/>
</dbReference>
<evidence type="ECO:0000313" key="2">
    <source>
        <dbReference type="Proteomes" id="UP000594468"/>
    </source>
</evidence>
<reference evidence="1 2" key="1">
    <citation type="submission" date="2020-02" db="EMBL/GenBank/DDBJ databases">
        <authorList>
            <person name="Zheng R.K."/>
            <person name="Sun C.M."/>
        </authorList>
    </citation>
    <scope>NUCLEOTIDE SEQUENCE [LARGE SCALE GENOMIC DNA]</scope>
    <source>
        <strain evidence="2">rifampicinis</strain>
    </source>
</reference>
<name>A0A7S8ECM9_9CHLR</name>
<dbReference type="SUPFAM" id="SSF82171">
    <property type="entry name" value="DPP6 N-terminal domain-like"/>
    <property type="match status" value="1"/>
</dbReference>
<dbReference type="PANTHER" id="PTHR36842:SF1">
    <property type="entry name" value="PROTEIN TOLB"/>
    <property type="match status" value="1"/>
</dbReference>
<dbReference type="EMBL" id="CP062983">
    <property type="protein sequence ID" value="QPC84530.1"/>
    <property type="molecule type" value="Genomic_DNA"/>
</dbReference>
<evidence type="ECO:0000313" key="1">
    <source>
        <dbReference type="EMBL" id="QPC84530.1"/>
    </source>
</evidence>
<keyword evidence="2" id="KW-1185">Reference proteome</keyword>
<proteinExistence type="predicted"/>
<organism evidence="1 2">
    <name type="scientific">Phototrophicus methaneseepsis</name>
    <dbReference type="NCBI Taxonomy" id="2710758"/>
    <lineage>
        <taxon>Bacteria</taxon>
        <taxon>Bacillati</taxon>
        <taxon>Chloroflexota</taxon>
        <taxon>Candidatus Thermofontia</taxon>
        <taxon>Phototrophicales</taxon>
        <taxon>Phototrophicaceae</taxon>
        <taxon>Phototrophicus</taxon>
    </lineage>
</organism>
<dbReference type="KEGG" id="pmet:G4Y79_09185"/>
<dbReference type="PROSITE" id="PS51257">
    <property type="entry name" value="PROKAR_LIPOPROTEIN"/>
    <property type="match status" value="1"/>
</dbReference>
<sequence length="361" mass="40409">MIFRLFGRTALFMSILILGLLGSCLFIASQIDNQQITYFSLNDEFAYPGSDDETRQIYTYDNLWAMRAPLTRTGQYNSDFVFTPDGAHILYFTDDCGGQEGLCQMDRNGHNQRLLNSEAPTEASFGDGARWSQDSTRLAFITHINDITVPAIYILNHQTGQLQVVAANIPYLDWDTPIAWAPDGHTLYIVIAQPNAFEGYRIDLEGPSIEQVHRWLQGTWNDQADVLDVFGTVFLVRSHTRTQLNYDLYALDMVSGAASNISDTPLLSEIDAAFAHGGSQIAVVIGSPSRYMLSTIALDASTWQMLVPPSNVLLFSPTWLQDDTQVLYRQGDDNGRACFVKLVDFSYECPLPWTGDISMRP</sequence>
<gene>
    <name evidence="1" type="ORF">G4Y79_09185</name>
</gene>
<dbReference type="Gene3D" id="2.120.10.30">
    <property type="entry name" value="TolB, C-terminal domain"/>
    <property type="match status" value="2"/>
</dbReference>
<dbReference type="Proteomes" id="UP000594468">
    <property type="component" value="Chromosome"/>
</dbReference>
<dbReference type="PANTHER" id="PTHR36842">
    <property type="entry name" value="PROTEIN TOLB HOMOLOG"/>
    <property type="match status" value="1"/>
</dbReference>
<protein>
    <submittedName>
        <fullName evidence="1">Uncharacterized protein</fullName>
    </submittedName>
</protein>
<accession>A0A7S8ECM9</accession>
<dbReference type="AlphaFoldDB" id="A0A7S8ECM9"/>